<dbReference type="RefSeq" id="WP_244784452.1">
    <property type="nucleotide sequence ID" value="NZ_CP091508.1"/>
</dbReference>
<evidence type="ECO:0000313" key="2">
    <source>
        <dbReference type="EMBL" id="UOO81370.1"/>
    </source>
</evidence>
<keyword evidence="3" id="KW-1185">Reference proteome</keyword>
<feature type="transmembrane region" description="Helical" evidence="1">
    <location>
        <begin position="313"/>
        <end position="335"/>
    </location>
</feature>
<protein>
    <submittedName>
        <fullName evidence="2">Uncharacterized protein</fullName>
    </submittedName>
</protein>
<organism evidence="2 3">
    <name type="scientific">Uruburuella testudinis</name>
    <dbReference type="NCBI Taxonomy" id="1282863"/>
    <lineage>
        <taxon>Bacteria</taxon>
        <taxon>Pseudomonadati</taxon>
        <taxon>Pseudomonadota</taxon>
        <taxon>Betaproteobacteria</taxon>
        <taxon>Neisseriales</taxon>
        <taxon>Neisseriaceae</taxon>
        <taxon>Uruburuella</taxon>
    </lineage>
</organism>
<sequence>MLHRAIIIFRRPDRYASLTACALSLTLSHGRGNSVAVVFAVTRFLPLRVFTVAVFGAAFVFPPIFYCFSHLTPSPVGEGWGEGGKPQVCFIVHSAIISDGLTVMQALRLVPLSLTLSHGRGNSVTVVFAVARFLPLRVFTVACFYRCVFLPLRCSRRRLFFRQSYRFSNLAPSPVGEGWGEGGKPQVCFIAYSVIIIFRRPDHYSSLTACALALTLSHGRGNSVTVVFAVTRFLPSCVFAIVHFSWRLFFRQSYRFSNLAPSPVGEGWGEGGKPQVCFIAYSVIIIFRRPDRYASLTACALSLPLSHGRGNSVAVVFAVTRFLPSCVFAIVHFSWRLFFRQSYRFSHLTPSPVGEGWGEGGKPQVCIIPPSAIIIFRRPDHYSSLAACALSLTLSHGRGNSVTVVFAVTRFFTVVCFCRCAFWPALFSRQPYRFSNLAPSPAGEGWGEGGKPQVCFIAYSVIIIFRRPVSASTSAASPTSRCIPGNLYCAKRPYPFTKIT</sequence>
<keyword evidence="1" id="KW-1133">Transmembrane helix</keyword>
<gene>
    <name evidence="2" type="ORF">LVJ83_10420</name>
</gene>
<keyword evidence="1" id="KW-0812">Transmembrane</keyword>
<evidence type="ECO:0000313" key="3">
    <source>
        <dbReference type="Proteomes" id="UP000829817"/>
    </source>
</evidence>
<feature type="transmembrane region" description="Helical" evidence="1">
    <location>
        <begin position="224"/>
        <end position="246"/>
    </location>
</feature>
<keyword evidence="1" id="KW-0472">Membrane</keyword>
<feature type="transmembrane region" description="Helical" evidence="1">
    <location>
        <begin position="50"/>
        <end position="68"/>
    </location>
</feature>
<dbReference type="EMBL" id="CP091508">
    <property type="protein sequence ID" value="UOO81370.1"/>
    <property type="molecule type" value="Genomic_DNA"/>
</dbReference>
<proteinExistence type="predicted"/>
<name>A0ABY4DQQ9_9NEIS</name>
<feature type="transmembrane region" description="Helical" evidence="1">
    <location>
        <begin position="127"/>
        <end position="152"/>
    </location>
</feature>
<reference evidence="2 3" key="1">
    <citation type="journal article" date="2022" name="Res Sq">
        <title>Evolution of multicellular longitudinally dividing oral cavity symbionts (Neisseriaceae).</title>
        <authorList>
            <person name="Nyongesa S."/>
            <person name="Weber P."/>
            <person name="Bernet E."/>
            <person name="Pullido F."/>
            <person name="Nieckarz M."/>
            <person name="Delaby M."/>
            <person name="Nieves C."/>
            <person name="Viehboeck T."/>
            <person name="Krause N."/>
            <person name="Rivera-Millot A."/>
            <person name="Nakamura A."/>
            <person name="Vischer N."/>
            <person name="VanNieuwenhze M."/>
            <person name="Brun Y."/>
            <person name="Cava F."/>
            <person name="Bulgheresi S."/>
            <person name="Veyrier F."/>
        </authorList>
    </citation>
    <scope>NUCLEOTIDE SEQUENCE [LARGE SCALE GENOMIC DNA]</scope>
    <source>
        <strain evidence="2 3">CCUG 63373m</strain>
    </source>
</reference>
<accession>A0ABY4DQQ9</accession>
<evidence type="ECO:0000256" key="1">
    <source>
        <dbReference type="SAM" id="Phobius"/>
    </source>
</evidence>
<dbReference type="Proteomes" id="UP000829817">
    <property type="component" value="Chromosome"/>
</dbReference>